<name>A0A4Y7U1Y2_COPMI</name>
<accession>A0A4Y7U1Y2</accession>
<comment type="caution">
    <text evidence="2">The sequence shown here is derived from an EMBL/GenBank/DDBJ whole genome shotgun (WGS) entry which is preliminary data.</text>
</comment>
<proteinExistence type="predicted"/>
<evidence type="ECO:0000256" key="1">
    <source>
        <dbReference type="SAM" id="MobiDB-lite"/>
    </source>
</evidence>
<feature type="region of interest" description="Disordered" evidence="1">
    <location>
        <begin position="406"/>
        <end position="425"/>
    </location>
</feature>
<dbReference type="AlphaFoldDB" id="A0A4Y7U1Y2"/>
<gene>
    <name evidence="2" type="ORF">FA13DRAFT_1704295</name>
</gene>
<dbReference type="EMBL" id="QPFP01000001">
    <property type="protein sequence ID" value="TEB40251.1"/>
    <property type="molecule type" value="Genomic_DNA"/>
</dbReference>
<protein>
    <submittedName>
        <fullName evidence="2">Uncharacterized protein</fullName>
    </submittedName>
</protein>
<evidence type="ECO:0000313" key="2">
    <source>
        <dbReference type="EMBL" id="TEB40251.1"/>
    </source>
</evidence>
<feature type="compositionally biased region" description="Polar residues" evidence="1">
    <location>
        <begin position="556"/>
        <end position="565"/>
    </location>
</feature>
<keyword evidence="3" id="KW-1185">Reference proteome</keyword>
<feature type="region of interest" description="Disordered" evidence="1">
    <location>
        <begin position="502"/>
        <end position="568"/>
    </location>
</feature>
<dbReference type="Proteomes" id="UP000298030">
    <property type="component" value="Unassembled WGS sequence"/>
</dbReference>
<organism evidence="2 3">
    <name type="scientific">Coprinellus micaceus</name>
    <name type="common">Glistening ink-cap mushroom</name>
    <name type="synonym">Coprinus micaceus</name>
    <dbReference type="NCBI Taxonomy" id="71717"/>
    <lineage>
        <taxon>Eukaryota</taxon>
        <taxon>Fungi</taxon>
        <taxon>Dikarya</taxon>
        <taxon>Basidiomycota</taxon>
        <taxon>Agaricomycotina</taxon>
        <taxon>Agaricomycetes</taxon>
        <taxon>Agaricomycetidae</taxon>
        <taxon>Agaricales</taxon>
        <taxon>Agaricineae</taxon>
        <taxon>Psathyrellaceae</taxon>
        <taxon>Coprinellus</taxon>
    </lineage>
</organism>
<evidence type="ECO:0000313" key="3">
    <source>
        <dbReference type="Proteomes" id="UP000298030"/>
    </source>
</evidence>
<reference evidence="2 3" key="1">
    <citation type="journal article" date="2019" name="Nat. Ecol. Evol.">
        <title>Megaphylogeny resolves global patterns of mushroom evolution.</title>
        <authorList>
            <person name="Varga T."/>
            <person name="Krizsan K."/>
            <person name="Foldi C."/>
            <person name="Dima B."/>
            <person name="Sanchez-Garcia M."/>
            <person name="Sanchez-Ramirez S."/>
            <person name="Szollosi G.J."/>
            <person name="Szarkandi J.G."/>
            <person name="Papp V."/>
            <person name="Albert L."/>
            <person name="Andreopoulos W."/>
            <person name="Angelini C."/>
            <person name="Antonin V."/>
            <person name="Barry K.W."/>
            <person name="Bougher N.L."/>
            <person name="Buchanan P."/>
            <person name="Buyck B."/>
            <person name="Bense V."/>
            <person name="Catcheside P."/>
            <person name="Chovatia M."/>
            <person name="Cooper J."/>
            <person name="Damon W."/>
            <person name="Desjardin D."/>
            <person name="Finy P."/>
            <person name="Geml J."/>
            <person name="Haridas S."/>
            <person name="Hughes K."/>
            <person name="Justo A."/>
            <person name="Karasinski D."/>
            <person name="Kautmanova I."/>
            <person name="Kiss B."/>
            <person name="Kocsube S."/>
            <person name="Kotiranta H."/>
            <person name="LaButti K.M."/>
            <person name="Lechner B.E."/>
            <person name="Liimatainen K."/>
            <person name="Lipzen A."/>
            <person name="Lukacs Z."/>
            <person name="Mihaltcheva S."/>
            <person name="Morgado L.N."/>
            <person name="Niskanen T."/>
            <person name="Noordeloos M.E."/>
            <person name="Ohm R.A."/>
            <person name="Ortiz-Santana B."/>
            <person name="Ovrebo C."/>
            <person name="Racz N."/>
            <person name="Riley R."/>
            <person name="Savchenko A."/>
            <person name="Shiryaev A."/>
            <person name="Soop K."/>
            <person name="Spirin V."/>
            <person name="Szebenyi C."/>
            <person name="Tomsovsky M."/>
            <person name="Tulloss R.E."/>
            <person name="Uehling J."/>
            <person name="Grigoriev I.V."/>
            <person name="Vagvolgyi C."/>
            <person name="Papp T."/>
            <person name="Martin F.M."/>
            <person name="Miettinen O."/>
            <person name="Hibbett D.S."/>
            <person name="Nagy L.G."/>
        </authorList>
    </citation>
    <scope>NUCLEOTIDE SEQUENCE [LARGE SCALE GENOMIC DNA]</scope>
    <source>
        <strain evidence="2 3">FP101781</strain>
    </source>
</reference>
<sequence>MNYLRLYRGLPQSILALNSSAVRGLKALTFTRETKGLGPVEKDCEPSDTSLCMKCHHRYQAEETFEKVATVIGIYKLAQYWVDAVNSDPYSTLHDRLEKQKNLADAEEMVEELVDGIENLSPASRQQLVVLFSEMKTLAVHRNLKGRRRTLSYHSPSCDEDGELISDPPSPEDTQHPLFWQIYMTLYLNHFHYRVPSLRRRSSIYTSVCHYSTLQTRTRSIQIVDSIVFHSFILYDTLDRFNCKMSLVRAVRSSKRWHGAHWAGEGDGQSRRQFRAEVDPINGGALLRHVPPLEVGPVAMISPPPHSHTPWLRPPWGLFTLPLWQEFPGLRYLPCYLEDDSEMLHFTKINRDLGRTRLERGYHGRFDLELLLFDHLSKSTCAYVHEQASPAPSAHSGVQEKGFGGFLSNFPPAPPSPHLEGSGRGVRLLESPSSPGPIPEEPSTVRVYTSMQIFVKLPPHLEASREGMQIFVKLPTHLEGSGEGVRQPRSRLYQLADFRQTSSHLEGSGEQARLLKSSGPIPEEPSTARVSTSMQFFAERPPQSEVLKEEQRHMKSSPSRSQTYFSPFPTGIPTCFE</sequence>